<protein>
    <submittedName>
        <fullName evidence="1">Uncharacterized protein</fullName>
    </submittedName>
</protein>
<gene>
    <name evidence="1" type="ORF">BH720_02630</name>
</gene>
<dbReference type="AlphaFoldDB" id="A0A1E5QQG5"/>
<reference evidence="1" key="1">
    <citation type="submission" date="2016-09" db="EMBL/GenBank/DDBJ databases">
        <title>Draft genome of thermotolerant cyanobacterium Desertifilum sp. strain IPPAS B-1220.</title>
        <authorList>
            <person name="Sinetova M.A."/>
            <person name="Bolakhan K."/>
            <person name="Zayadan B.K."/>
            <person name="Mironov K.S."/>
            <person name="Ustinova V."/>
            <person name="Kupriyanova E.V."/>
            <person name="Sidorov R.A."/>
            <person name="Skrypnik A.N."/>
            <person name="Gogoleva N.E."/>
            <person name="Gogolev Y.V."/>
            <person name="Los D.A."/>
        </authorList>
    </citation>
    <scope>NUCLEOTIDE SEQUENCE [LARGE SCALE GENOMIC DNA]</scope>
    <source>
        <strain evidence="1">IPPAS B-1220</strain>
    </source>
</reference>
<proteinExistence type="predicted"/>
<sequence>MSQPKPQIAINLPPEYELKLLTALAYFLGRNISAQALACLSMYLRQSEPRIMAQLRYYAHQASKNQERPISEYELLDWIYESPERVDELLQQAGKVHHPSEIQDVFEPNIFSDESID</sequence>
<accession>A0A1E5QQG5</accession>
<dbReference type="STRING" id="1781255.BH720_02630"/>
<comment type="caution">
    <text evidence="1">The sequence shown here is derived from an EMBL/GenBank/DDBJ whole genome shotgun (WGS) entry which is preliminary data.</text>
</comment>
<evidence type="ECO:0000313" key="1">
    <source>
        <dbReference type="EMBL" id="OEJ76890.1"/>
    </source>
</evidence>
<name>A0A1E5QQG5_9CYAN</name>
<dbReference type="EMBL" id="MJGC01000025">
    <property type="protein sequence ID" value="OEJ76890.1"/>
    <property type="molecule type" value="Genomic_DNA"/>
</dbReference>
<organism evidence="1">
    <name type="scientific">Desertifilum tharense IPPAS B-1220</name>
    <dbReference type="NCBI Taxonomy" id="1781255"/>
    <lineage>
        <taxon>Bacteria</taxon>
        <taxon>Bacillati</taxon>
        <taxon>Cyanobacteriota</taxon>
        <taxon>Cyanophyceae</taxon>
        <taxon>Desertifilales</taxon>
        <taxon>Desertifilaceae</taxon>
        <taxon>Desertifilum</taxon>
    </lineage>
</organism>
<dbReference type="RefSeq" id="WP_069965599.1">
    <property type="nucleotide sequence ID" value="NZ_CM124774.1"/>
</dbReference>
<dbReference type="OrthoDB" id="532726at2"/>